<evidence type="ECO:0000313" key="3">
    <source>
        <dbReference type="EMBL" id="TKX20450.1"/>
    </source>
</evidence>
<keyword evidence="2" id="KW-0812">Transmembrane</keyword>
<keyword evidence="2" id="KW-1133">Transmembrane helix</keyword>
<dbReference type="Proteomes" id="UP000308133">
    <property type="component" value="Unassembled WGS sequence"/>
</dbReference>
<evidence type="ECO:0000256" key="1">
    <source>
        <dbReference type="SAM" id="MobiDB-lite"/>
    </source>
</evidence>
<reference evidence="3 4" key="1">
    <citation type="submission" date="2018-02" db="EMBL/GenBank/DDBJ databases">
        <title>Draft genome sequences of Elsinoe sp., causing black scab on jojoba.</title>
        <authorList>
            <person name="Stodart B."/>
            <person name="Jeffress S."/>
            <person name="Ash G."/>
            <person name="Arun Chinnappa K."/>
        </authorList>
    </citation>
    <scope>NUCLEOTIDE SEQUENCE [LARGE SCALE GENOMIC DNA]</scope>
    <source>
        <strain evidence="3 4">Hillstone_2</strain>
    </source>
</reference>
<organism evidence="3 4">
    <name type="scientific">Elsinoe australis</name>
    <dbReference type="NCBI Taxonomy" id="40998"/>
    <lineage>
        <taxon>Eukaryota</taxon>
        <taxon>Fungi</taxon>
        <taxon>Dikarya</taxon>
        <taxon>Ascomycota</taxon>
        <taxon>Pezizomycotina</taxon>
        <taxon>Dothideomycetes</taxon>
        <taxon>Dothideomycetidae</taxon>
        <taxon>Myriangiales</taxon>
        <taxon>Elsinoaceae</taxon>
        <taxon>Elsinoe</taxon>
    </lineage>
</organism>
<dbReference type="AlphaFoldDB" id="A0A4U7AUT5"/>
<keyword evidence="2" id="KW-0472">Membrane</keyword>
<dbReference type="PANTHER" id="PTHR42055">
    <property type="entry name" value="YALI0E03476P"/>
    <property type="match status" value="1"/>
</dbReference>
<protein>
    <submittedName>
        <fullName evidence="3">Uncharacterized protein</fullName>
    </submittedName>
</protein>
<feature type="transmembrane region" description="Helical" evidence="2">
    <location>
        <begin position="16"/>
        <end position="34"/>
    </location>
</feature>
<gene>
    <name evidence="3" type="ORF">C1H76_7260</name>
</gene>
<evidence type="ECO:0000313" key="4">
    <source>
        <dbReference type="Proteomes" id="UP000308133"/>
    </source>
</evidence>
<name>A0A4U7AUT5_9PEZI</name>
<sequence>MPYRGYNPCSYLPRRLQIVASLTIFLLFTILFFGSSSDRATHVRDELRQGAERVAEHIPENIHRQFSDSSFNPFRAPAHKPPPEQANSTSGDISWLRDWKWKNPFSSSIAYDDRAVLPPEEPRTAIYTYYDGDSKKDKAEKEAEHELLLTWRKAWWAKGFRPVVLGRPEAINNPLYRSMQALKLDPELETDLLRWLAWGNMGTGVLSNWLAFPMCDYDHSMLQFLRSGEFPYLTRYKNLETGFFVGSKKEINAAVKAALDMRQMPQGKTLVDIMPKANFKVESDNNAIAYYSANNLQKKYKRVFDKLRDNPAAGRDTLRALIESHLHSTWQSIFPDGIAVLRPIPEAMTAATRPALELAGNLTTCLESFSPSSCPPNNANCKTCMTSQSMAIDSPKVYFNSTKLFTIGTVPHPYTTQALIKHEPIPTLKFLRRSTERDSFILALTSAELGDGRSSYERIVYMKDAIASESGKAHSLWLTAERQFDTHWREDLSWILGFPIATGSPDTGKSETPVPGPERRPQPKKPKFIPKKMPDEKGVEREKVLVEESRAWLRKKQTKAERRMKEAVEAWNMADKELWSFVRAFAAQRRMERIKWEEEERKFAGAGGETRGSWGRWFGKEDTDL</sequence>
<accession>A0A4U7AUT5</accession>
<comment type="caution">
    <text evidence="3">The sequence shown here is derived from an EMBL/GenBank/DDBJ whole genome shotgun (WGS) entry which is preliminary data.</text>
</comment>
<dbReference type="PANTHER" id="PTHR42055:SF1">
    <property type="entry name" value="YALI0E03476P"/>
    <property type="match status" value="1"/>
</dbReference>
<dbReference type="EMBL" id="PTQR01000088">
    <property type="protein sequence ID" value="TKX20450.1"/>
    <property type="molecule type" value="Genomic_DNA"/>
</dbReference>
<feature type="region of interest" description="Disordered" evidence="1">
    <location>
        <begin position="503"/>
        <end position="534"/>
    </location>
</feature>
<proteinExistence type="predicted"/>
<feature type="region of interest" description="Disordered" evidence="1">
    <location>
        <begin position="599"/>
        <end position="625"/>
    </location>
</feature>
<evidence type="ECO:0000256" key="2">
    <source>
        <dbReference type="SAM" id="Phobius"/>
    </source>
</evidence>